<dbReference type="OrthoDB" id="43961at2759"/>
<keyword evidence="3" id="KW-1185">Reference proteome</keyword>
<dbReference type="AlphaFoldDB" id="A0A9N8HPY3"/>
<evidence type="ECO:0000256" key="1">
    <source>
        <dbReference type="SAM" id="SignalP"/>
    </source>
</evidence>
<dbReference type="Proteomes" id="UP001153069">
    <property type="component" value="Unassembled WGS sequence"/>
</dbReference>
<proteinExistence type="predicted"/>
<keyword evidence="1" id="KW-0732">Signal</keyword>
<evidence type="ECO:0000313" key="2">
    <source>
        <dbReference type="EMBL" id="CAB9520842.1"/>
    </source>
</evidence>
<feature type="chain" id="PRO_5040163198" evidence="1">
    <location>
        <begin position="25"/>
        <end position="332"/>
    </location>
</feature>
<protein>
    <submittedName>
        <fullName evidence="2">Uncharacterized protein</fullName>
    </submittedName>
</protein>
<reference evidence="2" key="1">
    <citation type="submission" date="2020-06" db="EMBL/GenBank/DDBJ databases">
        <authorList>
            <consortium name="Plant Systems Biology data submission"/>
        </authorList>
    </citation>
    <scope>NUCLEOTIDE SEQUENCE</scope>
    <source>
        <strain evidence="2">D6</strain>
    </source>
</reference>
<dbReference type="PROSITE" id="PS51257">
    <property type="entry name" value="PROKAR_LIPOPROTEIN"/>
    <property type="match status" value="1"/>
</dbReference>
<evidence type="ECO:0000313" key="3">
    <source>
        <dbReference type="Proteomes" id="UP001153069"/>
    </source>
</evidence>
<organism evidence="2 3">
    <name type="scientific">Seminavis robusta</name>
    <dbReference type="NCBI Taxonomy" id="568900"/>
    <lineage>
        <taxon>Eukaryota</taxon>
        <taxon>Sar</taxon>
        <taxon>Stramenopiles</taxon>
        <taxon>Ochrophyta</taxon>
        <taxon>Bacillariophyta</taxon>
        <taxon>Bacillariophyceae</taxon>
        <taxon>Bacillariophycidae</taxon>
        <taxon>Naviculales</taxon>
        <taxon>Naviculaceae</taxon>
        <taxon>Seminavis</taxon>
    </lineage>
</organism>
<gene>
    <name evidence="2" type="ORF">SEMRO_1140_G245530.1</name>
</gene>
<sequence length="332" mass="36883">MRKSWKVNLGLALVVSGCLQCCSGFSFQNALQERSSSALKISQSFEGSAEDIINSVDSARRSMGAIALASLVGSFVQASPALASDVRGPIELLRPATRIKLYIDNAIELCQAAKTAPQGAASLVWEPLREFLAQQPASFMTPDELKLSTRYLEIDTNAAWQAARRKEREEKGKEIGIDYTTPYDRLNTSLQQWGDQRTFQILRGRQRNLERNNAMRAAFNAYTNNLVFGDSYQLNVQGAERKALVRNDALPDVNTVVVSDLDLRDLYRNQVLQNMDDAKAEIDYQISSGEVDVNEVLACLQAARASCDEWFSFIPKEDVQAALQDVLSESRA</sequence>
<feature type="signal peptide" evidence="1">
    <location>
        <begin position="1"/>
        <end position="24"/>
    </location>
</feature>
<accession>A0A9N8HPY3</accession>
<name>A0A9N8HPY3_9STRA</name>
<dbReference type="EMBL" id="CAICTM010001138">
    <property type="protein sequence ID" value="CAB9520842.1"/>
    <property type="molecule type" value="Genomic_DNA"/>
</dbReference>
<comment type="caution">
    <text evidence="2">The sequence shown here is derived from an EMBL/GenBank/DDBJ whole genome shotgun (WGS) entry which is preliminary data.</text>
</comment>